<feature type="transmembrane region" description="Helical" evidence="1">
    <location>
        <begin position="6"/>
        <end position="25"/>
    </location>
</feature>
<feature type="transmembrane region" description="Helical" evidence="1">
    <location>
        <begin position="32"/>
        <end position="49"/>
    </location>
</feature>
<proteinExistence type="predicted"/>
<protein>
    <recommendedName>
        <fullName evidence="4">Sulfate transporter</fullName>
    </recommendedName>
</protein>
<dbReference type="Proteomes" id="UP000236735">
    <property type="component" value="Unassembled WGS sequence"/>
</dbReference>
<name>A0A1H5UB74_XYLRU</name>
<evidence type="ECO:0000313" key="2">
    <source>
        <dbReference type="EMBL" id="SEF72365.1"/>
    </source>
</evidence>
<sequence>MDNIGYYIFVLVALIVASLVVKKVASCLIKSAVLIVLVVALATIYWLYFMK</sequence>
<organism evidence="2 3">
    <name type="scientific">Xylanibacter ruminicola</name>
    <name type="common">Prevotella ruminicola</name>
    <dbReference type="NCBI Taxonomy" id="839"/>
    <lineage>
        <taxon>Bacteria</taxon>
        <taxon>Pseudomonadati</taxon>
        <taxon>Bacteroidota</taxon>
        <taxon>Bacteroidia</taxon>
        <taxon>Bacteroidales</taxon>
        <taxon>Prevotellaceae</taxon>
        <taxon>Xylanibacter</taxon>
    </lineage>
</organism>
<dbReference type="EMBL" id="FNUV01000003">
    <property type="protein sequence ID" value="SEF72365.1"/>
    <property type="molecule type" value="Genomic_DNA"/>
</dbReference>
<dbReference type="AlphaFoldDB" id="A0A1H5UB74"/>
<keyword evidence="1" id="KW-1133">Transmembrane helix</keyword>
<accession>A0A1H5UB74</accession>
<dbReference type="RefSeq" id="WP_036912942.1">
    <property type="nucleotide sequence ID" value="NZ_FNUV01000003.1"/>
</dbReference>
<dbReference type="GeneID" id="32572735"/>
<evidence type="ECO:0000313" key="3">
    <source>
        <dbReference type="Proteomes" id="UP000236735"/>
    </source>
</evidence>
<keyword evidence="1" id="KW-0812">Transmembrane</keyword>
<evidence type="ECO:0000256" key="1">
    <source>
        <dbReference type="SAM" id="Phobius"/>
    </source>
</evidence>
<evidence type="ECO:0008006" key="4">
    <source>
        <dbReference type="Google" id="ProtNLM"/>
    </source>
</evidence>
<gene>
    <name evidence="2" type="ORF">SAMN05216354_1360</name>
</gene>
<keyword evidence="1" id="KW-0472">Membrane</keyword>
<reference evidence="2 3" key="1">
    <citation type="submission" date="2016-10" db="EMBL/GenBank/DDBJ databases">
        <authorList>
            <person name="de Groot N.N."/>
        </authorList>
    </citation>
    <scope>NUCLEOTIDE SEQUENCE [LARGE SCALE GENOMIC DNA]</scope>
    <source>
        <strain evidence="2 3">AR32</strain>
    </source>
</reference>